<organism evidence="1 2">
    <name type="scientific">Frigoriglobus tundricola</name>
    <dbReference type="NCBI Taxonomy" id="2774151"/>
    <lineage>
        <taxon>Bacteria</taxon>
        <taxon>Pseudomonadati</taxon>
        <taxon>Planctomycetota</taxon>
        <taxon>Planctomycetia</taxon>
        <taxon>Gemmatales</taxon>
        <taxon>Gemmataceae</taxon>
        <taxon>Frigoriglobus</taxon>
    </lineage>
</organism>
<dbReference type="EMBL" id="CP053452">
    <property type="protein sequence ID" value="QJW95748.1"/>
    <property type="molecule type" value="Genomic_DNA"/>
</dbReference>
<accession>A0A6M5YP43</accession>
<dbReference type="Proteomes" id="UP000503447">
    <property type="component" value="Chromosome"/>
</dbReference>
<name>A0A6M5YP43_9BACT</name>
<keyword evidence="2" id="KW-1185">Reference proteome</keyword>
<evidence type="ECO:0000313" key="1">
    <source>
        <dbReference type="EMBL" id="QJW95748.1"/>
    </source>
</evidence>
<evidence type="ECO:0008006" key="3">
    <source>
        <dbReference type="Google" id="ProtNLM"/>
    </source>
</evidence>
<evidence type="ECO:0000313" key="2">
    <source>
        <dbReference type="Proteomes" id="UP000503447"/>
    </source>
</evidence>
<sequence>MRILADALQDAGCDNEDILNHCRGEGPHVRGYWVGDLVLGKE</sequence>
<reference evidence="2" key="1">
    <citation type="submission" date="2020-05" db="EMBL/GenBank/DDBJ databases">
        <title>Frigoriglobus tundricola gen. nov., sp. nov., a psychrotolerant cellulolytic planctomycete of the family Gemmataceae with two divergent copies of 16S rRNA gene.</title>
        <authorList>
            <person name="Kulichevskaya I.S."/>
            <person name="Ivanova A.A."/>
            <person name="Naumoff D.G."/>
            <person name="Beletsky A.V."/>
            <person name="Rijpstra W.I.C."/>
            <person name="Sinninghe Damste J.S."/>
            <person name="Mardanov A.V."/>
            <person name="Ravin N.V."/>
            <person name="Dedysh S.N."/>
        </authorList>
    </citation>
    <scope>NUCLEOTIDE SEQUENCE [LARGE SCALE GENOMIC DNA]</scope>
    <source>
        <strain evidence="2">PL17</strain>
    </source>
</reference>
<dbReference type="KEGG" id="ftj:FTUN_3302"/>
<gene>
    <name evidence="1" type="ORF">FTUN_3302</name>
</gene>
<dbReference type="RefSeq" id="WP_261361930.1">
    <property type="nucleotide sequence ID" value="NZ_CP053452.2"/>
</dbReference>
<proteinExistence type="predicted"/>
<dbReference type="AlphaFoldDB" id="A0A6M5YP43"/>
<protein>
    <recommendedName>
        <fullName evidence="3">SMI1/KNR4 family protein</fullName>
    </recommendedName>
</protein>